<accession>A0A9D4UE77</accession>
<name>A0A9D4UE77_ADICA</name>
<dbReference type="EMBL" id="JABFUD020000018">
    <property type="protein sequence ID" value="KAI5065868.1"/>
    <property type="molecule type" value="Genomic_DNA"/>
</dbReference>
<protein>
    <submittedName>
        <fullName evidence="1">Uncharacterized protein</fullName>
    </submittedName>
</protein>
<comment type="caution">
    <text evidence="1">The sequence shown here is derived from an EMBL/GenBank/DDBJ whole genome shotgun (WGS) entry which is preliminary data.</text>
</comment>
<dbReference type="Proteomes" id="UP000886520">
    <property type="component" value="Chromosome 18"/>
</dbReference>
<organism evidence="1 2">
    <name type="scientific">Adiantum capillus-veneris</name>
    <name type="common">Maidenhair fern</name>
    <dbReference type="NCBI Taxonomy" id="13818"/>
    <lineage>
        <taxon>Eukaryota</taxon>
        <taxon>Viridiplantae</taxon>
        <taxon>Streptophyta</taxon>
        <taxon>Embryophyta</taxon>
        <taxon>Tracheophyta</taxon>
        <taxon>Polypodiopsida</taxon>
        <taxon>Polypodiidae</taxon>
        <taxon>Polypodiales</taxon>
        <taxon>Pteridineae</taxon>
        <taxon>Pteridaceae</taxon>
        <taxon>Vittarioideae</taxon>
        <taxon>Adiantum</taxon>
    </lineage>
</organism>
<dbReference type="AlphaFoldDB" id="A0A9D4UE77"/>
<evidence type="ECO:0000313" key="2">
    <source>
        <dbReference type="Proteomes" id="UP000886520"/>
    </source>
</evidence>
<gene>
    <name evidence="1" type="ORF">GOP47_0018492</name>
</gene>
<sequence length="110" mass="12277">MYMCPSRSGQIATTCGKLQFAQFAEFPSPRATGLPFSIPKPSLTHGKLQFIQFSDFPSPWATRFAFLIPKPRLGSDNTLVAVLDQSLASIERLLFCSRWIGAYDIELHVP</sequence>
<reference evidence="1" key="1">
    <citation type="submission" date="2021-01" db="EMBL/GenBank/DDBJ databases">
        <title>Adiantum capillus-veneris genome.</title>
        <authorList>
            <person name="Fang Y."/>
            <person name="Liao Q."/>
        </authorList>
    </citation>
    <scope>NUCLEOTIDE SEQUENCE</scope>
    <source>
        <strain evidence="1">H3</strain>
        <tissue evidence="1">Leaf</tissue>
    </source>
</reference>
<proteinExistence type="predicted"/>
<keyword evidence="2" id="KW-1185">Reference proteome</keyword>
<evidence type="ECO:0000313" key="1">
    <source>
        <dbReference type="EMBL" id="KAI5065868.1"/>
    </source>
</evidence>